<accession>A0A7V3N5I5</accession>
<dbReference type="AlphaFoldDB" id="A0A7V3N5I5"/>
<comment type="caution">
    <text evidence="2">The sequence shown here is derived from an EMBL/GenBank/DDBJ whole genome shotgun (WGS) entry which is preliminary data.</text>
</comment>
<feature type="domain" description="PD-(D/E)XK endonuclease-like" evidence="1">
    <location>
        <begin position="86"/>
        <end position="209"/>
    </location>
</feature>
<dbReference type="InterPro" id="IPR011604">
    <property type="entry name" value="PDDEXK-like_dom_sf"/>
</dbReference>
<organism evidence="2">
    <name type="scientific">candidate division CPR3 bacterium</name>
    <dbReference type="NCBI Taxonomy" id="2268181"/>
    <lineage>
        <taxon>Bacteria</taxon>
        <taxon>Bacteria division CPR3</taxon>
    </lineage>
</organism>
<protein>
    <recommendedName>
        <fullName evidence="1">PD-(D/E)XK endonuclease-like domain-containing protein</fullName>
    </recommendedName>
</protein>
<name>A0A7V3N5I5_UNCC3</name>
<dbReference type="Gene3D" id="3.90.320.10">
    <property type="match status" value="1"/>
</dbReference>
<dbReference type="EMBL" id="DTGG01000075">
    <property type="protein sequence ID" value="HFZ08952.1"/>
    <property type="molecule type" value="Genomic_DNA"/>
</dbReference>
<gene>
    <name evidence="2" type="ORF">ENV41_02325</name>
</gene>
<proteinExistence type="predicted"/>
<evidence type="ECO:0000313" key="2">
    <source>
        <dbReference type="EMBL" id="HFZ08952.1"/>
    </source>
</evidence>
<evidence type="ECO:0000259" key="1">
    <source>
        <dbReference type="Pfam" id="PF12705"/>
    </source>
</evidence>
<dbReference type="Pfam" id="PF12705">
    <property type="entry name" value="PDDEXK_1"/>
    <property type="match status" value="1"/>
</dbReference>
<sequence length="214" mass="24882">MIKLSQSTLNLFLECPRCFWFSVVKNIKRPRGPFPSLPSGIDLILKDYFNLYREKGEIPKLLRGKIPGKIITSLPASFSLYEEKIGALLYGRLDECLEIEDNVFAPLDHKTRGFKTKEDSHTFYQTELDVYTLLLEANHYSTKRTGFLVFYVPQKSSRLHEGFPFEVEVKEVPTNPEKAKEDFYKAVEVLKRVDPPESSERCEYCKWSRLQQTA</sequence>
<dbReference type="InterPro" id="IPR038726">
    <property type="entry name" value="PDDEXK_AddAB-type"/>
</dbReference>
<reference evidence="2" key="1">
    <citation type="journal article" date="2020" name="mSystems">
        <title>Genome- and Community-Level Interaction Insights into Carbon Utilization and Element Cycling Functions of Hydrothermarchaeota in Hydrothermal Sediment.</title>
        <authorList>
            <person name="Zhou Z."/>
            <person name="Liu Y."/>
            <person name="Xu W."/>
            <person name="Pan J."/>
            <person name="Luo Z.H."/>
            <person name="Li M."/>
        </authorList>
    </citation>
    <scope>NUCLEOTIDE SEQUENCE [LARGE SCALE GENOMIC DNA]</scope>
    <source>
        <strain evidence="2">SpSt-757</strain>
    </source>
</reference>